<organism evidence="2 3">
    <name type="scientific">Candidatus Limisoma intestinavium</name>
    <dbReference type="NCBI Taxonomy" id="2840856"/>
    <lineage>
        <taxon>Bacteria</taxon>
        <taxon>Pseudomonadati</taxon>
        <taxon>Bacteroidota</taxon>
        <taxon>Bacteroidia</taxon>
        <taxon>Bacteroidales</taxon>
        <taxon>Candidatus Limisoma</taxon>
    </lineage>
</organism>
<dbReference type="EMBL" id="DVMS01000189">
    <property type="protein sequence ID" value="HIU39337.1"/>
    <property type="molecule type" value="Genomic_DNA"/>
</dbReference>
<proteinExistence type="predicted"/>
<reference evidence="2" key="1">
    <citation type="submission" date="2020-10" db="EMBL/GenBank/DDBJ databases">
        <authorList>
            <person name="Gilroy R."/>
        </authorList>
    </citation>
    <scope>NUCLEOTIDE SEQUENCE</scope>
    <source>
        <strain evidence="2">17073</strain>
    </source>
</reference>
<dbReference type="InterPro" id="IPR026444">
    <property type="entry name" value="Secre_tail"/>
</dbReference>
<comment type="caution">
    <text evidence="2">The sequence shown here is derived from an EMBL/GenBank/DDBJ whole genome shotgun (WGS) entry which is preliminary data.</text>
</comment>
<accession>A0A9D1INJ0</accession>
<feature type="chain" id="PRO_5039041936" evidence="1">
    <location>
        <begin position="22"/>
        <end position="406"/>
    </location>
</feature>
<keyword evidence="1" id="KW-0732">Signal</keyword>
<dbReference type="AlphaFoldDB" id="A0A9D1INJ0"/>
<reference evidence="2" key="2">
    <citation type="journal article" date="2021" name="PeerJ">
        <title>Extensive microbial diversity within the chicken gut microbiome revealed by metagenomics and culture.</title>
        <authorList>
            <person name="Gilroy R."/>
            <person name="Ravi A."/>
            <person name="Getino M."/>
            <person name="Pursley I."/>
            <person name="Horton D.L."/>
            <person name="Alikhan N.F."/>
            <person name="Baker D."/>
            <person name="Gharbi K."/>
            <person name="Hall N."/>
            <person name="Watson M."/>
            <person name="Adriaenssens E.M."/>
            <person name="Foster-Nyarko E."/>
            <person name="Jarju S."/>
            <person name="Secka A."/>
            <person name="Antonio M."/>
            <person name="Oren A."/>
            <person name="Chaudhuri R.R."/>
            <person name="La Ragione R."/>
            <person name="Hildebrand F."/>
            <person name="Pallen M.J."/>
        </authorList>
    </citation>
    <scope>NUCLEOTIDE SEQUENCE</scope>
    <source>
        <strain evidence="2">17073</strain>
    </source>
</reference>
<sequence>MNGIRITLSLAAIFGASSIYGASPVHNKVFEFVPAPGQFVNMLPEWEEGDDASTMANKALTCMQGNNEDVGTMVSLGAWGGYVTVGFEKTIVNVEGKRDIYIEGNSFQASGSTISGGGVEPGVVLVSYDANQNGLPDDQWFEIAGSEYGNSIRDYEIVYYRPQTDEADIQWTDNKGNSGTIRKNPWHAQCYWPEWLRNEEKLVFTGTRLPDNAVNQGTAENPYYMMSRFDYGYADNYPNLDDSGNRNVGAMIDIDWAVDGNGNAVKLPGVDFVKIYTGVNQYNGWLGENSSEVCRVINMHTRMVGAEEVVDESIVMDESVLSDFLDKYGSVSMSRNDNLRIYLCGNGIVKFTLLSAELVQIFDQNGREVYSSFSPIGNNAISISDFPSGLYIVRVGNVCEKILKKR</sequence>
<evidence type="ECO:0000256" key="1">
    <source>
        <dbReference type="SAM" id="SignalP"/>
    </source>
</evidence>
<dbReference type="Proteomes" id="UP000824076">
    <property type="component" value="Unassembled WGS sequence"/>
</dbReference>
<evidence type="ECO:0000313" key="2">
    <source>
        <dbReference type="EMBL" id="HIU39337.1"/>
    </source>
</evidence>
<feature type="signal peptide" evidence="1">
    <location>
        <begin position="1"/>
        <end position="21"/>
    </location>
</feature>
<dbReference type="NCBIfam" id="TIGR04183">
    <property type="entry name" value="Por_Secre_tail"/>
    <property type="match status" value="1"/>
</dbReference>
<evidence type="ECO:0000313" key="3">
    <source>
        <dbReference type="Proteomes" id="UP000824076"/>
    </source>
</evidence>
<gene>
    <name evidence="2" type="ORF">IAD18_06710</name>
</gene>
<name>A0A9D1INJ0_9BACT</name>
<protein>
    <submittedName>
        <fullName evidence="2">T9SS type A sorting domain-containing protein</fullName>
    </submittedName>
</protein>